<dbReference type="Gene3D" id="2.40.170.20">
    <property type="entry name" value="TonB-dependent receptor, beta-barrel domain"/>
    <property type="match status" value="1"/>
</dbReference>
<keyword evidence="11 14" id="KW-0472">Membrane</keyword>
<dbReference type="SUPFAM" id="SSF56935">
    <property type="entry name" value="Porins"/>
    <property type="match status" value="1"/>
</dbReference>
<feature type="short sequence motif" description="TonB C-terminal box" evidence="15">
    <location>
        <begin position="732"/>
        <end position="749"/>
    </location>
</feature>
<keyword evidence="3 14" id="KW-0813">Transport</keyword>
<protein>
    <submittedName>
        <fullName evidence="20">TonB-dependent siderophore receptor</fullName>
    </submittedName>
</protein>
<reference evidence="20 21" key="1">
    <citation type="submission" date="2019-09" db="EMBL/GenBank/DDBJ databases">
        <title>Arenimonas chukotkensis sp. nov., a bacterium isolated from Chukotka hot spring, Arctic region, Russia.</title>
        <authorList>
            <person name="Zayulina K.S."/>
            <person name="Prokofeva M.I."/>
            <person name="Elcheninov A.G."/>
            <person name="Novikov A."/>
            <person name="Kochetkova T.V."/>
            <person name="Kublanov I.V."/>
        </authorList>
    </citation>
    <scope>NUCLEOTIDE SEQUENCE [LARGE SCALE GENOMIC DNA]</scope>
    <source>
        <strain evidence="20 21">3729k</strain>
    </source>
</reference>
<organism evidence="20 21">
    <name type="scientific">Arenimonas fontis</name>
    <dbReference type="NCBI Taxonomy" id="2608255"/>
    <lineage>
        <taxon>Bacteria</taxon>
        <taxon>Pseudomonadati</taxon>
        <taxon>Pseudomonadota</taxon>
        <taxon>Gammaproteobacteria</taxon>
        <taxon>Lysobacterales</taxon>
        <taxon>Lysobacteraceae</taxon>
        <taxon>Arenimonas</taxon>
    </lineage>
</organism>
<evidence type="ECO:0000256" key="16">
    <source>
        <dbReference type="RuleBase" id="RU003357"/>
    </source>
</evidence>
<comment type="caution">
    <text evidence="20">The sequence shown here is derived from an EMBL/GenBank/DDBJ whole genome shotgun (WGS) entry which is preliminary data.</text>
</comment>
<evidence type="ECO:0000256" key="2">
    <source>
        <dbReference type="ARBA" id="ARBA00009810"/>
    </source>
</evidence>
<dbReference type="PROSITE" id="PS01156">
    <property type="entry name" value="TONB_DEPENDENT_REC_2"/>
    <property type="match status" value="1"/>
</dbReference>
<dbReference type="InterPro" id="IPR000531">
    <property type="entry name" value="Beta-barrel_TonB"/>
</dbReference>
<evidence type="ECO:0000256" key="4">
    <source>
        <dbReference type="ARBA" id="ARBA00022452"/>
    </source>
</evidence>
<evidence type="ECO:0000256" key="15">
    <source>
        <dbReference type="PROSITE-ProRule" id="PRU10144"/>
    </source>
</evidence>
<evidence type="ECO:0000256" key="11">
    <source>
        <dbReference type="ARBA" id="ARBA00023136"/>
    </source>
</evidence>
<feature type="domain" description="TonB-dependent receptor plug" evidence="19">
    <location>
        <begin position="103"/>
        <end position="201"/>
    </location>
</feature>
<dbReference type="Pfam" id="PF07715">
    <property type="entry name" value="Plug"/>
    <property type="match status" value="1"/>
</dbReference>
<feature type="region of interest" description="Disordered" evidence="17">
    <location>
        <begin position="1"/>
        <end position="22"/>
    </location>
</feature>
<dbReference type="InterPro" id="IPR036942">
    <property type="entry name" value="Beta-barrel_TonB_sf"/>
</dbReference>
<dbReference type="NCBIfam" id="TIGR01783">
    <property type="entry name" value="TonB-siderophor"/>
    <property type="match status" value="1"/>
</dbReference>
<evidence type="ECO:0000256" key="13">
    <source>
        <dbReference type="ARBA" id="ARBA00023237"/>
    </source>
</evidence>
<comment type="subcellular location">
    <subcellularLocation>
        <location evidence="1 14">Cell outer membrane</location>
        <topology evidence="1 14">Multi-pass membrane protein</topology>
    </subcellularLocation>
</comment>
<evidence type="ECO:0000256" key="5">
    <source>
        <dbReference type="ARBA" id="ARBA00022496"/>
    </source>
</evidence>
<proteinExistence type="inferred from homology"/>
<dbReference type="PANTHER" id="PTHR32552:SF74">
    <property type="entry name" value="HYDROXAMATE SIDEROPHORE RECEPTOR FHUE"/>
    <property type="match status" value="1"/>
</dbReference>
<dbReference type="GO" id="GO:0015344">
    <property type="term" value="F:siderophore uptake transmembrane transporter activity"/>
    <property type="evidence" value="ECO:0007669"/>
    <property type="project" value="TreeGrafter"/>
</dbReference>
<evidence type="ECO:0000256" key="14">
    <source>
        <dbReference type="PROSITE-ProRule" id="PRU01360"/>
    </source>
</evidence>
<keyword evidence="4 14" id="KW-1134">Transmembrane beta strand</keyword>
<evidence type="ECO:0000259" key="19">
    <source>
        <dbReference type="Pfam" id="PF07715"/>
    </source>
</evidence>
<dbReference type="PANTHER" id="PTHR32552">
    <property type="entry name" value="FERRICHROME IRON RECEPTOR-RELATED"/>
    <property type="match status" value="1"/>
</dbReference>
<dbReference type="CDD" id="cd01347">
    <property type="entry name" value="ligand_gated_channel"/>
    <property type="match status" value="1"/>
</dbReference>
<keyword evidence="5" id="KW-0410">Iron transport</keyword>
<dbReference type="Proteomes" id="UP000322165">
    <property type="component" value="Unassembled WGS sequence"/>
</dbReference>
<sequence>MRRPADATPGIPCDETPRPDQGIYMSAPKFRLALLPAALLAALPLNPVRADDAGLDAATNAVADLGLDAAGATRLDAVQVTGERPEGYVAGPTATATRLELSPRETPQSISVVSRAQMDDFGLDSVNEVLGAVTGVNVEQVETDRSYYSARGFDIVNFQRDGLGIPLPYGIQDGDMDTALYERIEVLRGANGLLSSTGNPSATVNFVRKRPGREFDGSLRLGLGSWNRRRLDADVGGPLGGEGALRGRAVLAWEEGDSYLDRYEQEKQLLYGVLETDLGQATTLAAGASWQRNRPTGVLWGALPLFYSDGSRTDYDRSTSTAADWSYWYSDDLRAFVDLEHEFGSGWNLRAALNWHRTEQDTQLFYVYGTPDPDTGLGLFAYPSDYEGEFEATEFDLYATGPISLGGREHELVLGLSSARGDNREISWYGNDVGTPLAPGQAFDGSYPRPVFDAYSDGADFDYERDSAYASVRWNLADRVKLITGANRSRVETAGVSYGTPNTVDETRTTAFAGAVVDLNRVLSAYASYGEIFNQQAETDIDDELLGPITGDNAELGLKGEWFEGHLNAGFALFRARQRNLAEYAGFDTASGRSYYVGTDAESRGFEFDLAGRIGEHWQLSAGYTQLSLETPDGAEARTWVPRKLLHASAAVQVPQVEGLSLGMRVRWQDGIHREAVAYDALGNATPLRIEQDAYALWSLMARYEFAEAWSASLVLDNLTDEKYIPSLYWEQGFYGAPRNATLSLAYRF</sequence>
<keyword evidence="10 16" id="KW-0798">TonB box</keyword>
<evidence type="ECO:0000313" key="20">
    <source>
        <dbReference type="EMBL" id="KAA2285074.1"/>
    </source>
</evidence>
<keyword evidence="21" id="KW-1185">Reference proteome</keyword>
<dbReference type="InterPro" id="IPR037066">
    <property type="entry name" value="Plug_dom_sf"/>
</dbReference>
<feature type="domain" description="TonB-dependent receptor-like beta-barrel" evidence="18">
    <location>
        <begin position="278"/>
        <end position="719"/>
    </location>
</feature>
<dbReference type="AlphaFoldDB" id="A0A5B2ZD10"/>
<keyword evidence="12 20" id="KW-0675">Receptor</keyword>
<evidence type="ECO:0000256" key="17">
    <source>
        <dbReference type="SAM" id="MobiDB-lite"/>
    </source>
</evidence>
<dbReference type="GO" id="GO:0009279">
    <property type="term" value="C:cell outer membrane"/>
    <property type="evidence" value="ECO:0007669"/>
    <property type="project" value="UniProtKB-SubCell"/>
</dbReference>
<evidence type="ECO:0000256" key="9">
    <source>
        <dbReference type="ARBA" id="ARBA00023065"/>
    </source>
</evidence>
<name>A0A5B2ZD10_9GAMM</name>
<dbReference type="InterPro" id="IPR012910">
    <property type="entry name" value="Plug_dom"/>
</dbReference>
<keyword evidence="7" id="KW-0732">Signal</keyword>
<comment type="similarity">
    <text evidence="2 14 16">Belongs to the TonB-dependent receptor family.</text>
</comment>
<evidence type="ECO:0000256" key="12">
    <source>
        <dbReference type="ARBA" id="ARBA00023170"/>
    </source>
</evidence>
<evidence type="ECO:0000256" key="10">
    <source>
        <dbReference type="ARBA" id="ARBA00023077"/>
    </source>
</evidence>
<reference evidence="20 21" key="2">
    <citation type="submission" date="2019-09" db="EMBL/GenBank/DDBJ databases">
        <authorList>
            <person name="Mazur A."/>
        </authorList>
    </citation>
    <scope>NUCLEOTIDE SEQUENCE [LARGE SCALE GENOMIC DNA]</scope>
    <source>
        <strain evidence="20 21">3729k</strain>
    </source>
</reference>
<evidence type="ECO:0000313" key="21">
    <source>
        <dbReference type="Proteomes" id="UP000322165"/>
    </source>
</evidence>
<gene>
    <name evidence="20" type="ORF">F0415_07475</name>
</gene>
<dbReference type="EMBL" id="VUOD01000004">
    <property type="protein sequence ID" value="KAA2285074.1"/>
    <property type="molecule type" value="Genomic_DNA"/>
</dbReference>
<dbReference type="FunFam" id="2.170.130.10:FF:000010">
    <property type="entry name" value="Ferripyoverdine receptor"/>
    <property type="match status" value="1"/>
</dbReference>
<keyword evidence="8" id="KW-0408">Iron</keyword>
<dbReference type="GO" id="GO:0015891">
    <property type="term" value="P:siderophore transport"/>
    <property type="evidence" value="ECO:0007669"/>
    <property type="project" value="InterPro"/>
</dbReference>
<evidence type="ECO:0000256" key="8">
    <source>
        <dbReference type="ARBA" id="ARBA00023004"/>
    </source>
</evidence>
<evidence type="ECO:0000259" key="18">
    <source>
        <dbReference type="Pfam" id="PF00593"/>
    </source>
</evidence>
<dbReference type="PROSITE" id="PS52016">
    <property type="entry name" value="TONB_DEPENDENT_REC_3"/>
    <property type="match status" value="1"/>
</dbReference>
<dbReference type="Pfam" id="PF00593">
    <property type="entry name" value="TonB_dep_Rec_b-barrel"/>
    <property type="match status" value="1"/>
</dbReference>
<keyword evidence="6 14" id="KW-0812">Transmembrane</keyword>
<dbReference type="InterPro" id="IPR010917">
    <property type="entry name" value="TonB_rcpt_CS"/>
</dbReference>
<keyword evidence="13 14" id="KW-0998">Cell outer membrane</keyword>
<evidence type="ECO:0000256" key="1">
    <source>
        <dbReference type="ARBA" id="ARBA00004571"/>
    </source>
</evidence>
<dbReference type="InterPro" id="IPR039426">
    <property type="entry name" value="TonB-dep_rcpt-like"/>
</dbReference>
<evidence type="ECO:0000256" key="3">
    <source>
        <dbReference type="ARBA" id="ARBA00022448"/>
    </source>
</evidence>
<dbReference type="InterPro" id="IPR010105">
    <property type="entry name" value="TonB_sidphr_rcpt"/>
</dbReference>
<dbReference type="Gene3D" id="2.170.130.10">
    <property type="entry name" value="TonB-dependent receptor, plug domain"/>
    <property type="match status" value="1"/>
</dbReference>
<dbReference type="GO" id="GO:0038023">
    <property type="term" value="F:signaling receptor activity"/>
    <property type="evidence" value="ECO:0007669"/>
    <property type="project" value="InterPro"/>
</dbReference>
<keyword evidence="9" id="KW-0406">Ion transport</keyword>
<evidence type="ECO:0000256" key="7">
    <source>
        <dbReference type="ARBA" id="ARBA00022729"/>
    </source>
</evidence>
<evidence type="ECO:0000256" key="6">
    <source>
        <dbReference type="ARBA" id="ARBA00022692"/>
    </source>
</evidence>
<accession>A0A5B2ZD10</accession>